<dbReference type="Proteomes" id="UP000004995">
    <property type="component" value="Unassembled WGS sequence"/>
</dbReference>
<proteinExistence type="predicted"/>
<dbReference type="HOGENOM" id="CLU_3208580_0_0_1"/>
<dbReference type="InParanoid" id="K3ZPS1"/>
<organism evidence="1 2">
    <name type="scientific">Setaria italica</name>
    <name type="common">Foxtail millet</name>
    <name type="synonym">Panicum italicum</name>
    <dbReference type="NCBI Taxonomy" id="4555"/>
    <lineage>
        <taxon>Eukaryota</taxon>
        <taxon>Viridiplantae</taxon>
        <taxon>Streptophyta</taxon>
        <taxon>Embryophyta</taxon>
        <taxon>Tracheophyta</taxon>
        <taxon>Spermatophyta</taxon>
        <taxon>Magnoliopsida</taxon>
        <taxon>Liliopsida</taxon>
        <taxon>Poales</taxon>
        <taxon>Poaceae</taxon>
        <taxon>PACMAD clade</taxon>
        <taxon>Panicoideae</taxon>
        <taxon>Panicodae</taxon>
        <taxon>Paniceae</taxon>
        <taxon>Cenchrinae</taxon>
        <taxon>Setaria</taxon>
    </lineage>
</organism>
<accession>K3ZPS1</accession>
<sequence length="45" mass="5346">MYWVYIIATGLEVQHFYWMLPEDLMLLFPENCSSQTSTLANIFKT</sequence>
<dbReference type="Gramene" id="KQK93850">
    <property type="protein sequence ID" value="KQK93850"/>
    <property type="gene ID" value="SETIT_028601mg"/>
</dbReference>
<reference evidence="1" key="2">
    <citation type="submission" date="2018-08" db="UniProtKB">
        <authorList>
            <consortium name="EnsemblPlants"/>
        </authorList>
    </citation>
    <scope>IDENTIFICATION</scope>
    <source>
        <strain evidence="1">Yugu1</strain>
    </source>
</reference>
<evidence type="ECO:0000313" key="1">
    <source>
        <dbReference type="EnsemblPlants" id="KQK93850"/>
    </source>
</evidence>
<reference evidence="2" key="1">
    <citation type="journal article" date="2012" name="Nat. Biotechnol.">
        <title>Reference genome sequence of the model plant Setaria.</title>
        <authorList>
            <person name="Bennetzen J.L."/>
            <person name="Schmutz J."/>
            <person name="Wang H."/>
            <person name="Percifield R."/>
            <person name="Hawkins J."/>
            <person name="Pontaroli A.C."/>
            <person name="Estep M."/>
            <person name="Feng L."/>
            <person name="Vaughn J.N."/>
            <person name="Grimwood J."/>
            <person name="Jenkins J."/>
            <person name="Barry K."/>
            <person name="Lindquist E."/>
            <person name="Hellsten U."/>
            <person name="Deshpande S."/>
            <person name="Wang X."/>
            <person name="Wu X."/>
            <person name="Mitros T."/>
            <person name="Triplett J."/>
            <person name="Yang X."/>
            <person name="Ye C.Y."/>
            <person name="Mauro-Herrera M."/>
            <person name="Wang L."/>
            <person name="Li P."/>
            <person name="Sharma M."/>
            <person name="Sharma R."/>
            <person name="Ronald P.C."/>
            <person name="Panaud O."/>
            <person name="Kellogg E.A."/>
            <person name="Brutnell T.P."/>
            <person name="Doust A.N."/>
            <person name="Tuskan G.A."/>
            <person name="Rokhsar D."/>
            <person name="Devos K.M."/>
        </authorList>
    </citation>
    <scope>NUCLEOTIDE SEQUENCE [LARGE SCALE GENOMIC DNA]</scope>
    <source>
        <strain evidence="2">cv. Yugu1</strain>
    </source>
</reference>
<dbReference type="EMBL" id="AGNK02004682">
    <property type="status" value="NOT_ANNOTATED_CDS"/>
    <property type="molecule type" value="Genomic_DNA"/>
</dbReference>
<keyword evidence="2" id="KW-1185">Reference proteome</keyword>
<evidence type="ECO:0000313" key="2">
    <source>
        <dbReference type="Proteomes" id="UP000004995"/>
    </source>
</evidence>
<name>K3ZPS1_SETIT</name>
<dbReference type="AlphaFoldDB" id="K3ZPS1"/>
<protein>
    <submittedName>
        <fullName evidence="1">Uncharacterized protein</fullName>
    </submittedName>
</protein>
<dbReference type="EnsemblPlants" id="KQK93850">
    <property type="protein sequence ID" value="KQK93850"/>
    <property type="gene ID" value="SETIT_028601mg"/>
</dbReference>